<gene>
    <name evidence="1" type="primary">RvY_06870</name>
    <name evidence="1" type="synonym">RvY_06870.2</name>
    <name evidence="1" type="ORF">RvY_06870-2</name>
</gene>
<dbReference type="EMBL" id="BDGG01000003">
    <property type="protein sequence ID" value="GAU95216.1"/>
    <property type="molecule type" value="Genomic_DNA"/>
</dbReference>
<accession>A0A1D1V045</accession>
<comment type="caution">
    <text evidence="1">The sequence shown here is derived from an EMBL/GenBank/DDBJ whole genome shotgun (WGS) entry which is preliminary data.</text>
</comment>
<dbReference type="AlphaFoldDB" id="A0A1D1V045"/>
<evidence type="ECO:0000313" key="2">
    <source>
        <dbReference type="Proteomes" id="UP000186922"/>
    </source>
</evidence>
<dbReference type="Proteomes" id="UP000186922">
    <property type="component" value="Unassembled WGS sequence"/>
</dbReference>
<name>A0A1D1V045_RAMVA</name>
<keyword evidence="2" id="KW-1185">Reference proteome</keyword>
<organism evidence="1 2">
    <name type="scientific">Ramazzottius varieornatus</name>
    <name type="common">Water bear</name>
    <name type="synonym">Tardigrade</name>
    <dbReference type="NCBI Taxonomy" id="947166"/>
    <lineage>
        <taxon>Eukaryota</taxon>
        <taxon>Metazoa</taxon>
        <taxon>Ecdysozoa</taxon>
        <taxon>Tardigrada</taxon>
        <taxon>Eutardigrada</taxon>
        <taxon>Parachela</taxon>
        <taxon>Hypsibioidea</taxon>
        <taxon>Ramazzottiidae</taxon>
        <taxon>Ramazzottius</taxon>
    </lineage>
</organism>
<proteinExistence type="predicted"/>
<dbReference type="OrthoDB" id="10637150at2759"/>
<evidence type="ECO:0000313" key="1">
    <source>
        <dbReference type="EMBL" id="GAU95216.1"/>
    </source>
</evidence>
<sequence length="251" mass="29537">MRKKFVRFSNSASLPRTLLWVPGNGVVEAINISRFYPKGLFSAFFRTDAMLLESLRHKTVAFVGDSRIRHLCMRLLSALERIPFLLTSSNNHFHRDRRFYSKEFNTSLVRNLSSSFPGCYCIITAHPFHITSDRRMLAEQKFYWVVYPYEPRLKKILSRWARTTDPSPHIALFQFGAHSAWFPKHREKEHAYFKDGLTKTAKALKRIQYSQGTISVWMLTRIYFCSENQQMPYRTMCIIAIFQLAKVCVFQ</sequence>
<reference evidence="1 2" key="1">
    <citation type="journal article" date="2016" name="Nat. Commun.">
        <title>Extremotolerant tardigrade genome and improved radiotolerance of human cultured cells by tardigrade-unique protein.</title>
        <authorList>
            <person name="Hashimoto T."/>
            <person name="Horikawa D.D."/>
            <person name="Saito Y."/>
            <person name="Kuwahara H."/>
            <person name="Kozuka-Hata H."/>
            <person name="Shin-I T."/>
            <person name="Minakuchi Y."/>
            <person name="Ohishi K."/>
            <person name="Motoyama A."/>
            <person name="Aizu T."/>
            <person name="Enomoto A."/>
            <person name="Kondo K."/>
            <person name="Tanaka S."/>
            <person name="Hara Y."/>
            <person name="Koshikawa S."/>
            <person name="Sagara H."/>
            <person name="Miura T."/>
            <person name="Yokobori S."/>
            <person name="Miyagawa K."/>
            <person name="Suzuki Y."/>
            <person name="Kubo T."/>
            <person name="Oyama M."/>
            <person name="Kohara Y."/>
            <person name="Fujiyama A."/>
            <person name="Arakawa K."/>
            <person name="Katayama T."/>
            <person name="Toyoda A."/>
            <person name="Kunieda T."/>
        </authorList>
    </citation>
    <scope>NUCLEOTIDE SEQUENCE [LARGE SCALE GENOMIC DNA]</scope>
    <source>
        <strain evidence="1 2">YOKOZUNA-1</strain>
    </source>
</reference>
<protein>
    <submittedName>
        <fullName evidence="1">Uncharacterized protein</fullName>
    </submittedName>
</protein>